<evidence type="ECO:0000256" key="2">
    <source>
        <dbReference type="SAM" id="SignalP"/>
    </source>
</evidence>
<evidence type="ECO:0000313" key="4">
    <source>
        <dbReference type="Proteomes" id="UP000034320"/>
    </source>
</evidence>
<keyword evidence="2" id="KW-0732">Signal</keyword>
<dbReference type="EMBL" id="LCDD01000003">
    <property type="protein sequence ID" value="KKS47690.1"/>
    <property type="molecule type" value="Genomic_DNA"/>
</dbReference>
<feature type="region of interest" description="Disordered" evidence="1">
    <location>
        <begin position="137"/>
        <end position="161"/>
    </location>
</feature>
<dbReference type="PROSITE" id="PS51257">
    <property type="entry name" value="PROKAR_LIPOPROTEIN"/>
    <property type="match status" value="1"/>
</dbReference>
<accession>A0A0G0ZG23</accession>
<dbReference type="AlphaFoldDB" id="A0A0G0ZG23"/>
<sequence length="275" mass="29512">MNTSKLYILLIVLVTLTSCASPGSTQVPPASVKAEYEQETFELGSFGMVAVQAGILEAGNYYFVPSATAVSGGISVYSLTQGTVIGFLIERLVEVGPGIIQDMVEGPRTFYWDGQITTINRATGEIRVYALEDADTAEAENAKTDEEAQAKAGEEEKVSQYQSDPIIHVDDDPTWIRIGAEIIGPTMVFNDCESLISALQANPALHGRAYIVDNDLGPGKMKGPQCVQQILALRPGSVIIGLSGGFNDPGFVNSGAKTWVSKTKVDFKTFRDLLP</sequence>
<feature type="chain" id="PRO_5002535713" evidence="2">
    <location>
        <begin position="21"/>
        <end position="275"/>
    </location>
</feature>
<protein>
    <submittedName>
        <fullName evidence="3">Uncharacterized protein</fullName>
    </submittedName>
</protein>
<evidence type="ECO:0000256" key="1">
    <source>
        <dbReference type="SAM" id="MobiDB-lite"/>
    </source>
</evidence>
<feature type="compositionally biased region" description="Basic and acidic residues" evidence="1">
    <location>
        <begin position="140"/>
        <end position="158"/>
    </location>
</feature>
<gene>
    <name evidence="3" type="ORF">UV09_C0003G0035</name>
</gene>
<name>A0A0G0ZG23_9BACT</name>
<reference evidence="3 4" key="1">
    <citation type="journal article" date="2015" name="Nature">
        <title>rRNA introns, odd ribosomes, and small enigmatic genomes across a large radiation of phyla.</title>
        <authorList>
            <person name="Brown C.T."/>
            <person name="Hug L.A."/>
            <person name="Thomas B.C."/>
            <person name="Sharon I."/>
            <person name="Castelle C.J."/>
            <person name="Singh A."/>
            <person name="Wilkins M.J."/>
            <person name="Williams K.H."/>
            <person name="Banfield J.F."/>
        </authorList>
    </citation>
    <scope>NUCLEOTIDE SEQUENCE [LARGE SCALE GENOMIC DNA]</scope>
</reference>
<feature type="signal peptide" evidence="2">
    <location>
        <begin position="1"/>
        <end position="20"/>
    </location>
</feature>
<proteinExistence type="predicted"/>
<comment type="caution">
    <text evidence="3">The sequence shown here is derived from an EMBL/GenBank/DDBJ whole genome shotgun (WGS) entry which is preliminary data.</text>
</comment>
<dbReference type="Proteomes" id="UP000034320">
    <property type="component" value="Unassembled WGS sequence"/>
</dbReference>
<evidence type="ECO:0000313" key="3">
    <source>
        <dbReference type="EMBL" id="KKS47690.1"/>
    </source>
</evidence>
<organism evidence="3 4">
    <name type="scientific">Candidatus Gottesmanbacteria bacterium GW2011_GWA2_42_18</name>
    <dbReference type="NCBI Taxonomy" id="1618442"/>
    <lineage>
        <taxon>Bacteria</taxon>
        <taxon>Candidatus Gottesmaniibacteriota</taxon>
    </lineage>
</organism>